<feature type="binding site" description="axial binding residue" evidence="8">
    <location>
        <position position="453"/>
    </location>
    <ligand>
        <name>heme</name>
        <dbReference type="ChEBI" id="CHEBI:30413"/>
    </ligand>
    <ligandPart>
        <name>Fe</name>
        <dbReference type="ChEBI" id="CHEBI:18248"/>
    </ligandPart>
</feature>
<dbReference type="FunFam" id="1.10.630.10:FF:000126">
    <property type="entry name" value="Predicted protein"/>
    <property type="match status" value="1"/>
</dbReference>
<dbReference type="PANTHER" id="PTHR47950:SF49">
    <property type="entry name" value="CYTOCHROME P450"/>
    <property type="match status" value="1"/>
</dbReference>
<dbReference type="AlphaFoldDB" id="A0AAV0NBP9"/>
<proteinExistence type="inferred from homology"/>
<organism evidence="11 12">
    <name type="scientific">Linum tenue</name>
    <dbReference type="NCBI Taxonomy" id="586396"/>
    <lineage>
        <taxon>Eukaryota</taxon>
        <taxon>Viridiplantae</taxon>
        <taxon>Streptophyta</taxon>
        <taxon>Embryophyta</taxon>
        <taxon>Tracheophyta</taxon>
        <taxon>Spermatophyta</taxon>
        <taxon>Magnoliopsida</taxon>
        <taxon>eudicotyledons</taxon>
        <taxon>Gunneridae</taxon>
        <taxon>Pentapetalae</taxon>
        <taxon>rosids</taxon>
        <taxon>fabids</taxon>
        <taxon>Malpighiales</taxon>
        <taxon>Linaceae</taxon>
        <taxon>Linum</taxon>
    </lineage>
</organism>
<dbReference type="GO" id="GO:0020037">
    <property type="term" value="F:heme binding"/>
    <property type="evidence" value="ECO:0007669"/>
    <property type="project" value="InterPro"/>
</dbReference>
<dbReference type="Proteomes" id="UP001154282">
    <property type="component" value="Unassembled WGS sequence"/>
</dbReference>
<keyword evidence="5 9" id="KW-0560">Oxidoreductase</keyword>
<dbReference type="SUPFAM" id="SSF48264">
    <property type="entry name" value="Cytochrome P450"/>
    <property type="match status" value="1"/>
</dbReference>
<dbReference type="PRINTS" id="PR00385">
    <property type="entry name" value="P450"/>
</dbReference>
<comment type="cofactor">
    <cofactor evidence="1 8">
        <name>heme</name>
        <dbReference type="ChEBI" id="CHEBI:30413"/>
    </cofactor>
</comment>
<evidence type="ECO:0000256" key="5">
    <source>
        <dbReference type="ARBA" id="ARBA00023002"/>
    </source>
</evidence>
<gene>
    <name evidence="11" type="ORF">LITE_LOCUS32589</name>
</gene>
<keyword evidence="6 8" id="KW-0408">Iron</keyword>
<keyword evidence="12" id="KW-1185">Reference proteome</keyword>
<evidence type="ECO:0000256" key="4">
    <source>
        <dbReference type="ARBA" id="ARBA00022723"/>
    </source>
</evidence>
<dbReference type="InterPro" id="IPR002401">
    <property type="entry name" value="Cyt_P450_E_grp-I"/>
</dbReference>
<sequence length="512" mass="58151">MVLYLLLHTFAITILIVITVSRFLSTSAASKHKLPPGPKPWPIIGNIPHLGKKIHVSLQRFSQLHGPLISLRLGSQLLVVASSPAAAAEILRTHDRLLSARYVATIVPYDTAELDRKAIVWSSNCNNERWKAFRAMFRNQIFSARAIESQASVRERKVSQMAEYLDGKLGEPVRIGEVVFATIFDSLSNLMFSRDCIGFESSSETAKRLKSLIWRMMELGTKTNLAEFFPVLRKLDPQGLRREMFHCCNELYSVWQPYVTERRERRRRGERFDVEDFLDVFLENGLDDDQIDWLTLVSSKGKKMELFSAGTDTSMVTIEWAMAELIRNKGAMDKLREELKVELSSLLKGKPIIDESEVSRLPYLNAIVKETLRLHPPAPLLLPHRAQETCEVMNYTIPEGAQVLVNVWAISRDPTVWEDDPSSFKPERFIGSKVDFRGQDFELLPFSAGRRMCPGVSLATRQIPLVLAALVRSFDWCLSNGEDPTELDMSEKFGTTLEKERPLLLVPSRSSL</sequence>
<evidence type="ECO:0000256" key="8">
    <source>
        <dbReference type="PIRSR" id="PIRSR602401-1"/>
    </source>
</evidence>
<keyword evidence="10" id="KW-0812">Transmembrane</keyword>
<protein>
    <recommendedName>
        <fullName evidence="13">Cytochrome P450</fullName>
    </recommendedName>
</protein>
<evidence type="ECO:0000313" key="11">
    <source>
        <dbReference type="EMBL" id="CAI0455992.1"/>
    </source>
</evidence>
<dbReference type="PANTHER" id="PTHR47950">
    <property type="entry name" value="CYTOCHROME P450, FAMILY 76, SUBFAMILY C, POLYPEPTIDE 5-RELATED"/>
    <property type="match status" value="1"/>
</dbReference>
<dbReference type="GO" id="GO:0005506">
    <property type="term" value="F:iron ion binding"/>
    <property type="evidence" value="ECO:0007669"/>
    <property type="project" value="InterPro"/>
</dbReference>
<evidence type="ECO:0000256" key="1">
    <source>
        <dbReference type="ARBA" id="ARBA00001971"/>
    </source>
</evidence>
<dbReference type="GO" id="GO:0016705">
    <property type="term" value="F:oxidoreductase activity, acting on paired donors, with incorporation or reduction of molecular oxygen"/>
    <property type="evidence" value="ECO:0007669"/>
    <property type="project" value="InterPro"/>
</dbReference>
<dbReference type="InterPro" id="IPR017972">
    <property type="entry name" value="Cyt_P450_CS"/>
</dbReference>
<reference evidence="11" key="1">
    <citation type="submission" date="2022-08" db="EMBL/GenBank/DDBJ databases">
        <authorList>
            <person name="Gutierrez-Valencia J."/>
        </authorList>
    </citation>
    <scope>NUCLEOTIDE SEQUENCE</scope>
</reference>
<keyword evidence="10" id="KW-0472">Membrane</keyword>
<evidence type="ECO:0008006" key="13">
    <source>
        <dbReference type="Google" id="ProtNLM"/>
    </source>
</evidence>
<dbReference type="PROSITE" id="PS00086">
    <property type="entry name" value="CYTOCHROME_P450"/>
    <property type="match status" value="1"/>
</dbReference>
<dbReference type="InterPro" id="IPR001128">
    <property type="entry name" value="Cyt_P450"/>
</dbReference>
<keyword evidence="10" id="KW-1133">Transmembrane helix</keyword>
<dbReference type="EMBL" id="CAMGYJ010000008">
    <property type="protein sequence ID" value="CAI0455992.1"/>
    <property type="molecule type" value="Genomic_DNA"/>
</dbReference>
<dbReference type="Gene3D" id="1.10.630.10">
    <property type="entry name" value="Cytochrome P450"/>
    <property type="match status" value="1"/>
</dbReference>
<dbReference type="InterPro" id="IPR036396">
    <property type="entry name" value="Cyt_P450_sf"/>
</dbReference>
<comment type="similarity">
    <text evidence="2 9">Belongs to the cytochrome P450 family.</text>
</comment>
<keyword evidence="7 9" id="KW-0503">Monooxygenase</keyword>
<evidence type="ECO:0000256" key="3">
    <source>
        <dbReference type="ARBA" id="ARBA00022617"/>
    </source>
</evidence>
<comment type="caution">
    <text evidence="11">The sequence shown here is derived from an EMBL/GenBank/DDBJ whole genome shotgun (WGS) entry which is preliminary data.</text>
</comment>
<feature type="transmembrane region" description="Helical" evidence="10">
    <location>
        <begin position="6"/>
        <end position="24"/>
    </location>
</feature>
<evidence type="ECO:0000256" key="9">
    <source>
        <dbReference type="RuleBase" id="RU000461"/>
    </source>
</evidence>
<evidence type="ECO:0000256" key="7">
    <source>
        <dbReference type="ARBA" id="ARBA00023033"/>
    </source>
</evidence>
<evidence type="ECO:0000256" key="2">
    <source>
        <dbReference type="ARBA" id="ARBA00010617"/>
    </source>
</evidence>
<dbReference type="GO" id="GO:0004497">
    <property type="term" value="F:monooxygenase activity"/>
    <property type="evidence" value="ECO:0007669"/>
    <property type="project" value="UniProtKB-KW"/>
</dbReference>
<dbReference type="Pfam" id="PF00067">
    <property type="entry name" value="p450"/>
    <property type="match status" value="1"/>
</dbReference>
<evidence type="ECO:0000256" key="6">
    <source>
        <dbReference type="ARBA" id="ARBA00023004"/>
    </source>
</evidence>
<accession>A0AAV0NBP9</accession>
<dbReference type="PRINTS" id="PR00463">
    <property type="entry name" value="EP450I"/>
</dbReference>
<evidence type="ECO:0000313" key="12">
    <source>
        <dbReference type="Proteomes" id="UP001154282"/>
    </source>
</evidence>
<evidence type="ECO:0000256" key="10">
    <source>
        <dbReference type="SAM" id="Phobius"/>
    </source>
</evidence>
<name>A0AAV0NBP9_9ROSI</name>
<keyword evidence="3 8" id="KW-0349">Heme</keyword>
<keyword evidence="4 8" id="KW-0479">Metal-binding</keyword>